<dbReference type="FunFam" id="3.30.300.70:FF:000001">
    <property type="entry name" value="Ribosome maturation factor RimP"/>
    <property type="match status" value="1"/>
</dbReference>
<evidence type="ECO:0000313" key="6">
    <source>
        <dbReference type="EMBL" id="KTD07471.1"/>
    </source>
</evidence>
<dbReference type="Proteomes" id="UP000054715">
    <property type="component" value="Unassembled WGS sequence"/>
</dbReference>
<reference evidence="6 7" key="1">
    <citation type="submission" date="2015-11" db="EMBL/GenBank/DDBJ databases">
        <title>Genomic analysis of 38 Legionella species identifies large and diverse effector repertoires.</title>
        <authorList>
            <person name="Burstein D."/>
            <person name="Amaro F."/>
            <person name="Zusman T."/>
            <person name="Lifshitz Z."/>
            <person name="Cohen O."/>
            <person name="Gilbert J.A."/>
            <person name="Pupko T."/>
            <person name="Shuman H.A."/>
            <person name="Segal G."/>
        </authorList>
    </citation>
    <scope>NUCLEOTIDE SEQUENCE [LARGE SCALE GENOMIC DNA]</scope>
    <source>
        <strain evidence="6 7">JA-26-G1-E2</strain>
    </source>
</reference>
<comment type="function">
    <text evidence="3">Required for maturation of 30S ribosomal subunits.</text>
</comment>
<proteinExistence type="inferred from homology"/>
<evidence type="ECO:0000259" key="4">
    <source>
        <dbReference type="Pfam" id="PF02576"/>
    </source>
</evidence>
<dbReference type="OrthoDB" id="9805006at2"/>
<dbReference type="CDD" id="cd01734">
    <property type="entry name" value="YlxS_C"/>
    <property type="match status" value="1"/>
</dbReference>
<evidence type="ECO:0000313" key="7">
    <source>
        <dbReference type="Proteomes" id="UP000054715"/>
    </source>
</evidence>
<sequence>MIKSEIEQLLKPLVEDLGYELWGCEYLSQGKHSLLRIYIDKENGISIDDCERVSKQISALLDVEDPIPGNYSLEISSPGIPRPLFHKEQYKRYIGHDVQVKVFKPVNGSRKLSGTILSVNEDTLLLKIGDEQLEVQFPQIVKANLTGE</sequence>
<dbReference type="RefSeq" id="WP_058449585.1">
    <property type="nucleotide sequence ID" value="NZ_CAAAJF010000008.1"/>
</dbReference>
<gene>
    <name evidence="3 6" type="primary">rimP</name>
    <name evidence="6" type="ORF">Ljam_1666</name>
</gene>
<dbReference type="InterPro" id="IPR028989">
    <property type="entry name" value="RimP_N"/>
</dbReference>
<dbReference type="HAMAP" id="MF_01077">
    <property type="entry name" value="RimP"/>
    <property type="match status" value="1"/>
</dbReference>
<dbReference type="PANTHER" id="PTHR33867">
    <property type="entry name" value="RIBOSOME MATURATION FACTOR RIMP"/>
    <property type="match status" value="1"/>
</dbReference>
<dbReference type="Gene3D" id="3.30.300.70">
    <property type="entry name" value="RimP-like superfamily, N-terminal"/>
    <property type="match status" value="1"/>
</dbReference>
<dbReference type="PANTHER" id="PTHR33867:SF1">
    <property type="entry name" value="RIBOSOME MATURATION FACTOR RIMP"/>
    <property type="match status" value="1"/>
</dbReference>
<dbReference type="InterPro" id="IPR035956">
    <property type="entry name" value="RimP_N_sf"/>
</dbReference>
<dbReference type="STRING" id="455.Ljam_1666"/>
<dbReference type="InterPro" id="IPR028998">
    <property type="entry name" value="RimP_C"/>
</dbReference>
<comment type="similarity">
    <text evidence="3">Belongs to the RimP family.</text>
</comment>
<dbReference type="SUPFAM" id="SSF74942">
    <property type="entry name" value="YhbC-like, C-terminal domain"/>
    <property type="match status" value="1"/>
</dbReference>
<accession>A0A0W0UI10</accession>
<evidence type="ECO:0000259" key="5">
    <source>
        <dbReference type="Pfam" id="PF17384"/>
    </source>
</evidence>
<dbReference type="Pfam" id="PF17384">
    <property type="entry name" value="DUF150_C"/>
    <property type="match status" value="1"/>
</dbReference>
<dbReference type="Gene3D" id="2.30.30.180">
    <property type="entry name" value="Ribosome maturation factor RimP, C-terminal domain"/>
    <property type="match status" value="1"/>
</dbReference>
<feature type="domain" description="Ribosome maturation factor RimP C-terminal" evidence="5">
    <location>
        <begin position="84"/>
        <end position="147"/>
    </location>
</feature>
<organism evidence="6 7">
    <name type="scientific">Legionella jamestowniensis</name>
    <dbReference type="NCBI Taxonomy" id="455"/>
    <lineage>
        <taxon>Bacteria</taxon>
        <taxon>Pseudomonadati</taxon>
        <taxon>Pseudomonadota</taxon>
        <taxon>Gammaproteobacteria</taxon>
        <taxon>Legionellales</taxon>
        <taxon>Legionellaceae</taxon>
        <taxon>Legionella</taxon>
    </lineage>
</organism>
<dbReference type="PATRIC" id="fig|455.5.peg.1757"/>
<protein>
    <recommendedName>
        <fullName evidence="3">Ribosome maturation factor RimP</fullName>
    </recommendedName>
</protein>
<dbReference type="AlphaFoldDB" id="A0A0W0UI10"/>
<feature type="domain" description="Ribosome maturation factor RimP N-terminal" evidence="4">
    <location>
        <begin position="9"/>
        <end position="80"/>
    </location>
</feature>
<dbReference type="GO" id="GO:0006412">
    <property type="term" value="P:translation"/>
    <property type="evidence" value="ECO:0007669"/>
    <property type="project" value="TreeGrafter"/>
</dbReference>
<comment type="subcellular location">
    <subcellularLocation>
        <location evidence="3">Cytoplasm</location>
    </subcellularLocation>
</comment>
<evidence type="ECO:0000256" key="2">
    <source>
        <dbReference type="ARBA" id="ARBA00022517"/>
    </source>
</evidence>
<evidence type="ECO:0000256" key="1">
    <source>
        <dbReference type="ARBA" id="ARBA00022490"/>
    </source>
</evidence>
<comment type="caution">
    <text evidence="6">The sequence shown here is derived from an EMBL/GenBank/DDBJ whole genome shotgun (WGS) entry which is preliminary data.</text>
</comment>
<name>A0A0W0UI10_9GAMM</name>
<dbReference type="NCBIfam" id="NF000927">
    <property type="entry name" value="PRK00092.1-1"/>
    <property type="match status" value="1"/>
</dbReference>
<dbReference type="EMBL" id="LNYG01000013">
    <property type="protein sequence ID" value="KTD07471.1"/>
    <property type="molecule type" value="Genomic_DNA"/>
</dbReference>
<dbReference type="GO" id="GO:0000028">
    <property type="term" value="P:ribosomal small subunit assembly"/>
    <property type="evidence" value="ECO:0007669"/>
    <property type="project" value="TreeGrafter"/>
</dbReference>
<dbReference type="InterPro" id="IPR036847">
    <property type="entry name" value="RimP_C_sf"/>
</dbReference>
<evidence type="ECO:0000256" key="3">
    <source>
        <dbReference type="HAMAP-Rule" id="MF_01077"/>
    </source>
</evidence>
<keyword evidence="2 3" id="KW-0690">Ribosome biogenesis</keyword>
<dbReference type="InterPro" id="IPR003728">
    <property type="entry name" value="Ribosome_maturation_RimP"/>
</dbReference>
<keyword evidence="1 3" id="KW-0963">Cytoplasm</keyword>
<dbReference type="Pfam" id="PF02576">
    <property type="entry name" value="RimP_N"/>
    <property type="match status" value="1"/>
</dbReference>
<dbReference type="GO" id="GO:0005829">
    <property type="term" value="C:cytosol"/>
    <property type="evidence" value="ECO:0007669"/>
    <property type="project" value="TreeGrafter"/>
</dbReference>
<dbReference type="SUPFAM" id="SSF75420">
    <property type="entry name" value="YhbC-like, N-terminal domain"/>
    <property type="match status" value="1"/>
</dbReference>